<protein>
    <submittedName>
        <fullName evidence="2">Uncharacterized protein</fullName>
    </submittedName>
</protein>
<accession>A0A3L6QN62</accession>
<reference evidence="3" key="1">
    <citation type="journal article" date="2019" name="Nat. Commun.">
        <title>The genome of broomcorn millet.</title>
        <authorList>
            <person name="Zou C."/>
            <person name="Miki D."/>
            <person name="Li D."/>
            <person name="Tang Q."/>
            <person name="Xiao L."/>
            <person name="Rajput S."/>
            <person name="Deng P."/>
            <person name="Jia W."/>
            <person name="Huang R."/>
            <person name="Zhang M."/>
            <person name="Sun Y."/>
            <person name="Hu J."/>
            <person name="Fu X."/>
            <person name="Schnable P.S."/>
            <person name="Li F."/>
            <person name="Zhang H."/>
            <person name="Feng B."/>
            <person name="Zhu X."/>
            <person name="Liu R."/>
            <person name="Schnable J.C."/>
            <person name="Zhu J.-K."/>
            <person name="Zhang H."/>
        </authorList>
    </citation>
    <scope>NUCLEOTIDE SEQUENCE [LARGE SCALE GENOMIC DNA]</scope>
</reference>
<gene>
    <name evidence="2" type="ORF">C2845_PM12G07330</name>
</gene>
<dbReference type="Proteomes" id="UP000275267">
    <property type="component" value="Unassembled WGS sequence"/>
</dbReference>
<evidence type="ECO:0000313" key="2">
    <source>
        <dbReference type="EMBL" id="RLM80896.1"/>
    </source>
</evidence>
<keyword evidence="3" id="KW-1185">Reference proteome</keyword>
<evidence type="ECO:0000313" key="3">
    <source>
        <dbReference type="Proteomes" id="UP000275267"/>
    </source>
</evidence>
<name>A0A3L6QN62_PANMI</name>
<evidence type="ECO:0000256" key="1">
    <source>
        <dbReference type="SAM" id="MobiDB-lite"/>
    </source>
</evidence>
<feature type="region of interest" description="Disordered" evidence="1">
    <location>
        <begin position="177"/>
        <end position="196"/>
    </location>
</feature>
<organism evidence="2 3">
    <name type="scientific">Panicum miliaceum</name>
    <name type="common">Proso millet</name>
    <name type="synonym">Broomcorn millet</name>
    <dbReference type="NCBI Taxonomy" id="4540"/>
    <lineage>
        <taxon>Eukaryota</taxon>
        <taxon>Viridiplantae</taxon>
        <taxon>Streptophyta</taxon>
        <taxon>Embryophyta</taxon>
        <taxon>Tracheophyta</taxon>
        <taxon>Spermatophyta</taxon>
        <taxon>Magnoliopsida</taxon>
        <taxon>Liliopsida</taxon>
        <taxon>Poales</taxon>
        <taxon>Poaceae</taxon>
        <taxon>PACMAD clade</taxon>
        <taxon>Panicoideae</taxon>
        <taxon>Panicodae</taxon>
        <taxon>Paniceae</taxon>
        <taxon>Panicinae</taxon>
        <taxon>Panicum</taxon>
        <taxon>Panicum sect. Panicum</taxon>
    </lineage>
</organism>
<dbReference type="EMBL" id="PQIB02000012">
    <property type="protein sequence ID" value="RLM80896.1"/>
    <property type="molecule type" value="Genomic_DNA"/>
</dbReference>
<proteinExistence type="predicted"/>
<sequence>MVIEEPRRWRLPRRGLPSFVVNGEARGSPPRRDVLLRHMPPGGLGRQHGLLCGLRPPSREQAVCSTNPLHRANKQANQLCLLSKKFFFPWLSANRQHHLPPSVLSSTSAPASSPLPTRCIAADQASSPLFFSTKETPAAAAPFAPIELHPNPICCSSNTQILSAAHATSLFLPPPCRSNSSTARQQHLSTPPQGPMHLIQPPPIHQHSTLCSLLPAWIHPCMMLSTYSMKWAQERTER</sequence>
<feature type="compositionally biased region" description="Polar residues" evidence="1">
    <location>
        <begin position="177"/>
        <end position="191"/>
    </location>
</feature>
<dbReference type="AlphaFoldDB" id="A0A3L6QN62"/>
<comment type="caution">
    <text evidence="2">The sequence shown here is derived from an EMBL/GenBank/DDBJ whole genome shotgun (WGS) entry which is preliminary data.</text>
</comment>